<sequence length="390" mass="43806">MRYLILFLVIASACTDAISVNVQDGIERFEVYRNLLTGKRVGIVANHTSRVDTVHSVDFLLEKGIHVVRIFCPEHGFRGTADAGETVGDYIDAGSDLKVVSLYGKKKKPQPEDLSGIDVMIFDIQDVGVRFYTYLSTLHYVMEACAEQNIPLIVMDRPNPNAFYVDGPVLQKEFKSFVGMHPVPVVYGMTIGEYAGMINGEGWLKDSVTCDLTVIPCEGWSREQPVALPYAPSPNLPDSVSIMLYPSTCFFEGTAINEGRGTLRPFQVFGHPSLKGMPYSYVPRPIKGMSMQPKCKGQTCYGMDLQGEYHTILKMKRLNLAWLLLAYQEYKGTEPFFNALFNKLVGNDRVQQQLKDGVTEEEIRAGWQDEVAGFMKVREKYLIYDKKNVG</sequence>
<accession>A0A7W6HUJ4</accession>
<dbReference type="GO" id="GO:0033922">
    <property type="term" value="F:peptidoglycan beta-N-acetylmuramidase activity"/>
    <property type="evidence" value="ECO:0007669"/>
    <property type="project" value="InterPro"/>
</dbReference>
<feature type="domain" description="Peptidoglycan beta-N-acetylmuramidase NamZ N-terminal" evidence="1">
    <location>
        <begin position="41"/>
        <end position="238"/>
    </location>
</feature>
<dbReference type="InterPro" id="IPR008302">
    <property type="entry name" value="NamZ"/>
</dbReference>
<dbReference type="AlphaFoldDB" id="A0A7W6HUJ4"/>
<dbReference type="Gene3D" id="3.90.1150.140">
    <property type="match status" value="1"/>
</dbReference>
<dbReference type="Gene3D" id="3.40.50.12170">
    <property type="entry name" value="Uncharacterised protein PF07075, DUF1343"/>
    <property type="match status" value="1"/>
</dbReference>
<evidence type="ECO:0000259" key="2">
    <source>
        <dbReference type="Pfam" id="PF20732"/>
    </source>
</evidence>
<proteinExistence type="predicted"/>
<dbReference type="OrthoDB" id="9801061at2"/>
<dbReference type="InterPro" id="IPR048503">
    <property type="entry name" value="NamZ_C"/>
</dbReference>
<reference evidence="3 4" key="1">
    <citation type="submission" date="2020-08" db="EMBL/GenBank/DDBJ databases">
        <title>Genomic Encyclopedia of Type Strains, Phase IV (KMG-IV): sequencing the most valuable type-strain genomes for metagenomic binning, comparative biology and taxonomic classification.</title>
        <authorList>
            <person name="Goeker M."/>
        </authorList>
    </citation>
    <scope>NUCLEOTIDE SEQUENCE [LARGE SCALE GENOMIC DNA]</scope>
    <source>
        <strain evidence="3 4">DSM 105721</strain>
    </source>
</reference>
<organism evidence="3 4">
    <name type="scientific">Butyricimonas faecihominis</name>
    <dbReference type="NCBI Taxonomy" id="1472416"/>
    <lineage>
        <taxon>Bacteria</taxon>
        <taxon>Pseudomonadati</taxon>
        <taxon>Bacteroidota</taxon>
        <taxon>Bacteroidia</taxon>
        <taxon>Bacteroidales</taxon>
        <taxon>Odoribacteraceae</taxon>
        <taxon>Butyricimonas</taxon>
    </lineage>
</organism>
<dbReference type="Pfam" id="PF20732">
    <property type="entry name" value="NamZ_C"/>
    <property type="match status" value="1"/>
</dbReference>
<dbReference type="Pfam" id="PF07075">
    <property type="entry name" value="NamZ_N"/>
    <property type="match status" value="1"/>
</dbReference>
<dbReference type="InterPro" id="IPR048502">
    <property type="entry name" value="NamZ_N"/>
</dbReference>
<gene>
    <name evidence="3" type="ORF">GGR14_001011</name>
</gene>
<feature type="domain" description="Peptidoglycan beta-N-acetylmuramidase NamZ C-terminal" evidence="2">
    <location>
        <begin position="243"/>
        <end position="384"/>
    </location>
</feature>
<dbReference type="PANTHER" id="PTHR42915:SF1">
    <property type="entry name" value="PEPTIDOGLYCAN BETA-N-ACETYLMURAMIDASE NAMZ"/>
    <property type="match status" value="1"/>
</dbReference>
<protein>
    <submittedName>
        <fullName evidence="3">Uncharacterized protein YbbC (DUF1343 family)</fullName>
    </submittedName>
</protein>
<dbReference type="GeneID" id="93099542"/>
<name>A0A7W6HUJ4_9BACT</name>
<dbReference type="PANTHER" id="PTHR42915">
    <property type="entry name" value="HYPOTHETICAL 460 KDA PROTEIN IN FEUA-SIGW INTERGENIC REGION [PRECURSOR]"/>
    <property type="match status" value="1"/>
</dbReference>
<dbReference type="EMBL" id="JACIES010000002">
    <property type="protein sequence ID" value="MBB4025239.1"/>
    <property type="molecule type" value="Genomic_DNA"/>
</dbReference>
<comment type="caution">
    <text evidence="3">The sequence shown here is derived from an EMBL/GenBank/DDBJ whole genome shotgun (WGS) entry which is preliminary data.</text>
</comment>
<evidence type="ECO:0000313" key="4">
    <source>
        <dbReference type="Proteomes" id="UP000546007"/>
    </source>
</evidence>
<evidence type="ECO:0000259" key="1">
    <source>
        <dbReference type="Pfam" id="PF07075"/>
    </source>
</evidence>
<dbReference type="Proteomes" id="UP000546007">
    <property type="component" value="Unassembled WGS sequence"/>
</dbReference>
<dbReference type="PIRSF" id="PIRSF016719">
    <property type="entry name" value="UCP016719"/>
    <property type="match status" value="1"/>
</dbReference>
<dbReference type="RefSeq" id="WP_124316818.1">
    <property type="nucleotide sequence ID" value="NZ_AP028155.1"/>
</dbReference>
<evidence type="ECO:0000313" key="3">
    <source>
        <dbReference type="EMBL" id="MBB4025239.1"/>
    </source>
</evidence>
<keyword evidence="4" id="KW-1185">Reference proteome</keyword>